<dbReference type="Proteomes" id="UP000759537">
    <property type="component" value="Unassembled WGS sequence"/>
</dbReference>
<dbReference type="AlphaFoldDB" id="A0A9P5MQE5"/>
<organism evidence="1 2">
    <name type="scientific">Russula ochroleuca</name>
    <dbReference type="NCBI Taxonomy" id="152965"/>
    <lineage>
        <taxon>Eukaryota</taxon>
        <taxon>Fungi</taxon>
        <taxon>Dikarya</taxon>
        <taxon>Basidiomycota</taxon>
        <taxon>Agaricomycotina</taxon>
        <taxon>Agaricomycetes</taxon>
        <taxon>Russulales</taxon>
        <taxon>Russulaceae</taxon>
        <taxon>Russula</taxon>
    </lineage>
</organism>
<accession>A0A9P5MQE5</accession>
<reference evidence="1" key="1">
    <citation type="submission" date="2019-10" db="EMBL/GenBank/DDBJ databases">
        <authorList>
            <consortium name="DOE Joint Genome Institute"/>
            <person name="Kuo A."/>
            <person name="Miyauchi S."/>
            <person name="Kiss E."/>
            <person name="Drula E."/>
            <person name="Kohler A."/>
            <person name="Sanchez-Garcia M."/>
            <person name="Andreopoulos B."/>
            <person name="Barry K.W."/>
            <person name="Bonito G."/>
            <person name="Buee M."/>
            <person name="Carver A."/>
            <person name="Chen C."/>
            <person name="Cichocki N."/>
            <person name="Clum A."/>
            <person name="Culley D."/>
            <person name="Crous P.W."/>
            <person name="Fauchery L."/>
            <person name="Girlanda M."/>
            <person name="Hayes R."/>
            <person name="Keri Z."/>
            <person name="LaButti K."/>
            <person name="Lipzen A."/>
            <person name="Lombard V."/>
            <person name="Magnuson J."/>
            <person name="Maillard F."/>
            <person name="Morin E."/>
            <person name="Murat C."/>
            <person name="Nolan M."/>
            <person name="Ohm R."/>
            <person name="Pangilinan J."/>
            <person name="Pereira M."/>
            <person name="Perotto S."/>
            <person name="Peter M."/>
            <person name="Riley R."/>
            <person name="Sitrit Y."/>
            <person name="Stielow B."/>
            <person name="Szollosi G."/>
            <person name="Zifcakova L."/>
            <person name="Stursova M."/>
            <person name="Spatafora J.W."/>
            <person name="Tedersoo L."/>
            <person name="Vaario L.-M."/>
            <person name="Yamada A."/>
            <person name="Yan M."/>
            <person name="Wang P."/>
            <person name="Xu J."/>
            <person name="Bruns T."/>
            <person name="Baldrian P."/>
            <person name="Vilgalys R."/>
            <person name="Henrissat B."/>
            <person name="Grigoriev I.V."/>
            <person name="Hibbett D."/>
            <person name="Nagy L.G."/>
            <person name="Martin F.M."/>
        </authorList>
    </citation>
    <scope>NUCLEOTIDE SEQUENCE</scope>
    <source>
        <strain evidence="1">Prilba</strain>
    </source>
</reference>
<gene>
    <name evidence="1" type="ORF">DFH94DRAFT_698577</name>
</gene>
<evidence type="ECO:0000313" key="2">
    <source>
        <dbReference type="Proteomes" id="UP000759537"/>
    </source>
</evidence>
<protein>
    <submittedName>
        <fullName evidence="1">Uncharacterized protein</fullName>
    </submittedName>
</protein>
<dbReference type="Gene3D" id="2.80.10.50">
    <property type="match status" value="1"/>
</dbReference>
<name>A0A9P5MQE5_9AGAM</name>
<keyword evidence="2" id="KW-1185">Reference proteome</keyword>
<comment type="caution">
    <text evidence="1">The sequence shown here is derived from an EMBL/GenBank/DDBJ whole genome shotgun (WGS) entry which is preliminary data.</text>
</comment>
<dbReference type="EMBL" id="WHVB01000043">
    <property type="protein sequence ID" value="KAF8466069.1"/>
    <property type="molecule type" value="Genomic_DNA"/>
</dbReference>
<dbReference type="OrthoDB" id="3228793at2759"/>
<proteinExistence type="predicted"/>
<sequence>MAQSETSTPPQKTMRKLEQGRYTATDARWGMALDLSTADNQTLMAYSLHGQVNQQARFFLWEFRPCGAGYLIISVKTGSFLVVRDVKGLLGGAADVVTGGFPTCWELEIMYTGNRTAEDGIEDEKGDVYARILLPLSEMAMSFKGNHSEARLFLTNERNNSSTCWRLNRMQQQPEVVKNPPISTTTTITTTTVTTTTTKTISSDV</sequence>
<evidence type="ECO:0000313" key="1">
    <source>
        <dbReference type="EMBL" id="KAF8466069.1"/>
    </source>
</evidence>
<reference evidence="1" key="2">
    <citation type="journal article" date="2020" name="Nat. Commun.">
        <title>Large-scale genome sequencing of mycorrhizal fungi provides insights into the early evolution of symbiotic traits.</title>
        <authorList>
            <person name="Miyauchi S."/>
            <person name="Kiss E."/>
            <person name="Kuo A."/>
            <person name="Drula E."/>
            <person name="Kohler A."/>
            <person name="Sanchez-Garcia M."/>
            <person name="Morin E."/>
            <person name="Andreopoulos B."/>
            <person name="Barry K.W."/>
            <person name="Bonito G."/>
            <person name="Buee M."/>
            <person name="Carver A."/>
            <person name="Chen C."/>
            <person name="Cichocki N."/>
            <person name="Clum A."/>
            <person name="Culley D."/>
            <person name="Crous P.W."/>
            <person name="Fauchery L."/>
            <person name="Girlanda M."/>
            <person name="Hayes R.D."/>
            <person name="Keri Z."/>
            <person name="LaButti K."/>
            <person name="Lipzen A."/>
            <person name="Lombard V."/>
            <person name="Magnuson J."/>
            <person name="Maillard F."/>
            <person name="Murat C."/>
            <person name="Nolan M."/>
            <person name="Ohm R.A."/>
            <person name="Pangilinan J."/>
            <person name="Pereira M.F."/>
            <person name="Perotto S."/>
            <person name="Peter M."/>
            <person name="Pfister S."/>
            <person name="Riley R."/>
            <person name="Sitrit Y."/>
            <person name="Stielow J.B."/>
            <person name="Szollosi G."/>
            <person name="Zifcakova L."/>
            <person name="Stursova M."/>
            <person name="Spatafora J.W."/>
            <person name="Tedersoo L."/>
            <person name="Vaario L.M."/>
            <person name="Yamada A."/>
            <person name="Yan M."/>
            <person name="Wang P."/>
            <person name="Xu J."/>
            <person name="Bruns T."/>
            <person name="Baldrian P."/>
            <person name="Vilgalys R."/>
            <person name="Dunand C."/>
            <person name="Henrissat B."/>
            <person name="Grigoriev I.V."/>
            <person name="Hibbett D."/>
            <person name="Nagy L.G."/>
            <person name="Martin F.M."/>
        </authorList>
    </citation>
    <scope>NUCLEOTIDE SEQUENCE</scope>
    <source>
        <strain evidence="1">Prilba</strain>
    </source>
</reference>